<dbReference type="NCBIfam" id="TIGR02091">
    <property type="entry name" value="glgC"/>
    <property type="match status" value="1"/>
</dbReference>
<dbReference type="GO" id="GO:0008878">
    <property type="term" value="F:glucose-1-phosphate adenylyltransferase activity"/>
    <property type="evidence" value="ECO:0007669"/>
    <property type="project" value="UniProtKB-EC"/>
</dbReference>
<comment type="pathway">
    <text evidence="2 11">Glycan biosynthesis; starch biosynthesis.</text>
</comment>
<keyword evidence="5" id="KW-0021">Allosteric enzyme</keyword>
<dbReference type="InterPro" id="IPR011004">
    <property type="entry name" value="Trimer_LpxA-like_sf"/>
</dbReference>
<evidence type="ECO:0000256" key="5">
    <source>
        <dbReference type="ARBA" id="ARBA00022533"/>
    </source>
</evidence>
<comment type="similarity">
    <text evidence="3 11">Belongs to the bacterial/plant glucose-1-phosphate adenylyltransferase family.</text>
</comment>
<comment type="catalytic activity">
    <reaction evidence="1 11">
        <text>alpha-D-glucose 1-phosphate + ATP + H(+) = ADP-alpha-D-glucose + diphosphate</text>
        <dbReference type="Rhea" id="RHEA:12120"/>
        <dbReference type="ChEBI" id="CHEBI:15378"/>
        <dbReference type="ChEBI" id="CHEBI:30616"/>
        <dbReference type="ChEBI" id="CHEBI:33019"/>
        <dbReference type="ChEBI" id="CHEBI:57498"/>
        <dbReference type="ChEBI" id="CHEBI:58601"/>
        <dbReference type="EC" id="2.7.7.27"/>
    </reaction>
</comment>
<evidence type="ECO:0000313" key="15">
    <source>
        <dbReference type="Proteomes" id="UP000823388"/>
    </source>
</evidence>
<keyword evidence="10 11" id="KW-0750">Starch biosynthesis</keyword>
<keyword evidence="7 11" id="KW-0548">Nucleotidyltransferase</keyword>
<dbReference type="Pfam" id="PF00483">
    <property type="entry name" value="NTP_transferase"/>
    <property type="match status" value="1"/>
</dbReference>
<dbReference type="InterPro" id="IPR011831">
    <property type="entry name" value="ADP-Glc_PPase"/>
</dbReference>
<accession>A0A8T0QZP8</accession>
<dbReference type="Proteomes" id="UP000823388">
    <property type="component" value="Chromosome 6N"/>
</dbReference>
<dbReference type="CDD" id="cd02508">
    <property type="entry name" value="ADP_Glucose_PP"/>
    <property type="match status" value="1"/>
</dbReference>
<name>A0A8T0QZP8_PANVG</name>
<dbReference type="GO" id="GO:0005524">
    <property type="term" value="F:ATP binding"/>
    <property type="evidence" value="ECO:0007669"/>
    <property type="project" value="UniProtKB-KW"/>
</dbReference>
<evidence type="ECO:0000256" key="6">
    <source>
        <dbReference type="ARBA" id="ARBA00022679"/>
    </source>
</evidence>
<dbReference type="PROSITE" id="PS00810">
    <property type="entry name" value="ADP_GLC_PYROPHOSPH_3"/>
    <property type="match status" value="1"/>
</dbReference>
<keyword evidence="11" id="KW-0934">Plastid</keyword>
<reference evidence="14 15" key="1">
    <citation type="submission" date="2020-05" db="EMBL/GenBank/DDBJ databases">
        <title>WGS assembly of Panicum virgatum.</title>
        <authorList>
            <person name="Lovell J.T."/>
            <person name="Jenkins J."/>
            <person name="Shu S."/>
            <person name="Juenger T.E."/>
            <person name="Schmutz J."/>
        </authorList>
    </citation>
    <scope>NUCLEOTIDE SEQUENCE [LARGE SCALE GENOMIC DNA]</scope>
    <source>
        <strain evidence="14">AP13</strain>
        <strain evidence="15">cv. AP13</strain>
    </source>
</reference>
<dbReference type="InterPro" id="IPR005836">
    <property type="entry name" value="ADP_Glu_pyroP_CS"/>
</dbReference>
<dbReference type="SUPFAM" id="SSF53448">
    <property type="entry name" value="Nucleotide-diphospho-sugar transferases"/>
    <property type="match status" value="1"/>
</dbReference>
<keyword evidence="9 11" id="KW-0067">ATP-binding</keyword>
<feature type="region of interest" description="Disordered" evidence="12">
    <location>
        <begin position="1"/>
        <end position="57"/>
    </location>
</feature>
<evidence type="ECO:0000256" key="7">
    <source>
        <dbReference type="ARBA" id="ARBA00022695"/>
    </source>
</evidence>
<dbReference type="PANTHER" id="PTHR43523">
    <property type="entry name" value="GLUCOSE-1-PHOSPHATE ADENYLYLTRANSFERASE-RELATED"/>
    <property type="match status" value="1"/>
</dbReference>
<comment type="subcellular location">
    <subcellularLocation>
        <location evidence="11">Plastid</location>
        <location evidence="11">Chloroplast</location>
    </subcellularLocation>
</comment>
<evidence type="ECO:0000256" key="1">
    <source>
        <dbReference type="ARBA" id="ARBA00000956"/>
    </source>
</evidence>
<dbReference type="FunFam" id="2.160.10.10:FF:000010">
    <property type="entry name" value="Glucose-1-phosphate adenylyltransferase"/>
    <property type="match status" value="1"/>
</dbReference>
<dbReference type="PROSITE" id="PS00809">
    <property type="entry name" value="ADP_GLC_PYROPHOSPH_2"/>
    <property type="match status" value="1"/>
</dbReference>
<dbReference type="SUPFAM" id="SSF51161">
    <property type="entry name" value="Trimeric LpxA-like enzymes"/>
    <property type="match status" value="1"/>
</dbReference>
<keyword evidence="6 11" id="KW-0808">Transferase</keyword>
<comment type="subunit">
    <text evidence="11">Heterotetramer.</text>
</comment>
<evidence type="ECO:0000256" key="10">
    <source>
        <dbReference type="ARBA" id="ARBA00022922"/>
    </source>
</evidence>
<evidence type="ECO:0000256" key="9">
    <source>
        <dbReference type="ARBA" id="ARBA00022840"/>
    </source>
</evidence>
<dbReference type="Pfam" id="PF25247">
    <property type="entry name" value="LbH_GLGC"/>
    <property type="match status" value="1"/>
</dbReference>
<dbReference type="EMBL" id="CM029048">
    <property type="protein sequence ID" value="KAG2578273.1"/>
    <property type="molecule type" value="Genomic_DNA"/>
</dbReference>
<feature type="domain" description="Nucleotidyl transferase" evidence="13">
    <location>
        <begin position="89"/>
        <end position="362"/>
    </location>
</feature>
<proteinExistence type="inferred from homology"/>
<comment type="function">
    <text evidence="11">This protein plays a role in synthesis of starch. It catalyzes the synthesis of the activated glycosyl donor, ADP-glucose from Glc-1-P and ATP.</text>
</comment>
<dbReference type="EC" id="2.7.7.27" evidence="4 11"/>
<feature type="compositionally biased region" description="Basic residues" evidence="12">
    <location>
        <begin position="35"/>
        <end position="48"/>
    </location>
</feature>
<dbReference type="Gene3D" id="3.90.550.10">
    <property type="entry name" value="Spore Coat Polysaccharide Biosynthesis Protein SpsA, Chain A"/>
    <property type="match status" value="1"/>
</dbReference>
<dbReference type="EMBL" id="CM029048">
    <property type="protein sequence ID" value="KAG2578275.1"/>
    <property type="molecule type" value="Genomic_DNA"/>
</dbReference>
<dbReference type="GO" id="GO:0009507">
    <property type="term" value="C:chloroplast"/>
    <property type="evidence" value="ECO:0007669"/>
    <property type="project" value="UniProtKB-SubCell"/>
</dbReference>
<dbReference type="PANTHER" id="PTHR43523:SF12">
    <property type="entry name" value="GLUCOSE-1-PHOSPHATE ADENYLYLTRANSFERASE LARGE SUBUNIT 1, CHLOROPLASTIC-RELATED"/>
    <property type="match status" value="1"/>
</dbReference>
<evidence type="ECO:0000256" key="11">
    <source>
        <dbReference type="RuleBase" id="RU362093"/>
    </source>
</evidence>
<evidence type="ECO:0000256" key="2">
    <source>
        <dbReference type="ARBA" id="ARBA00004727"/>
    </source>
</evidence>
<sequence>MAMAAMASPSSMTMIPARHHGAAPSPSTSGDSSVRRLRAQPGHVRRGRGTSVSTAAARRRPFVFTPRAVSDSKSSQTCLDPDASTSVLGIILGGGAGTRLYPLTKKRAKPAVPLGANYRLIDIPVSNCLNSNISKIYVLTQFNSASLNRHLSRAYGSNIGGYKNEGFVEVLAAQQSPDNPNWFQGTADAVRQYLWLFEEHNVMEFLILAGDHLYRMDYEKFIQAHRETDADITVAALPMDEKRATAFGLMKIDEEGRIIEFAEKPKGDQLKAMMVDTTILGLDDVRAKEMPYIASMGIYVFSKDVMLQLLREQFPGANDFGSEVIPGATSIGKRVQAYLYDGYWEDIGTIEAFYNANLGITKKPIPDFSFYDRSAPIYTQPRHLPPSKVLDADVTDSVIGEGCVIKNCKIHHSVVGLRSCISEGAIIEDTLLMGADYYETEANKKLLAEKGGIPIGIGKNSHIRRAIIDKNARIGDNVKIINVDNVQEAARETDGYFIKGGIVTVIKDALLPSGTVI</sequence>
<organism evidence="14 15">
    <name type="scientific">Panicum virgatum</name>
    <name type="common">Blackwell switchgrass</name>
    <dbReference type="NCBI Taxonomy" id="38727"/>
    <lineage>
        <taxon>Eukaryota</taxon>
        <taxon>Viridiplantae</taxon>
        <taxon>Streptophyta</taxon>
        <taxon>Embryophyta</taxon>
        <taxon>Tracheophyta</taxon>
        <taxon>Spermatophyta</taxon>
        <taxon>Magnoliopsida</taxon>
        <taxon>Liliopsida</taxon>
        <taxon>Poales</taxon>
        <taxon>Poaceae</taxon>
        <taxon>PACMAD clade</taxon>
        <taxon>Panicoideae</taxon>
        <taxon>Panicodae</taxon>
        <taxon>Paniceae</taxon>
        <taxon>Panicinae</taxon>
        <taxon>Panicum</taxon>
        <taxon>Panicum sect. Hiantes</taxon>
    </lineage>
</organism>
<dbReference type="NCBIfam" id="NF002772">
    <property type="entry name" value="PRK02862.1"/>
    <property type="match status" value="1"/>
</dbReference>
<dbReference type="PROSITE" id="PS00808">
    <property type="entry name" value="ADP_GLC_PYROPHOSPH_1"/>
    <property type="match status" value="1"/>
</dbReference>
<dbReference type="GO" id="GO:0019252">
    <property type="term" value="P:starch biosynthetic process"/>
    <property type="evidence" value="ECO:0007669"/>
    <property type="project" value="UniProtKB-KW"/>
</dbReference>
<protein>
    <recommendedName>
        <fullName evidence="4 11">Glucose-1-phosphate adenylyltransferase</fullName>
        <ecNumber evidence="4 11">2.7.7.27</ecNumber>
    </recommendedName>
    <alternativeName>
        <fullName evidence="11">ADP-glucose pyrophosphorylase</fullName>
    </alternativeName>
</protein>
<keyword evidence="11" id="KW-0150">Chloroplast</keyword>
<evidence type="ECO:0000256" key="8">
    <source>
        <dbReference type="ARBA" id="ARBA00022741"/>
    </source>
</evidence>
<dbReference type="AlphaFoldDB" id="A0A8T0QZP8"/>
<dbReference type="FunFam" id="3.90.550.10:FF:000030">
    <property type="entry name" value="Glucose-1-phosphate adenylyltransferase"/>
    <property type="match status" value="1"/>
</dbReference>
<keyword evidence="15" id="KW-1185">Reference proteome</keyword>
<gene>
    <name evidence="14" type="ORF">PVAP13_6NG224400</name>
</gene>
<dbReference type="InterPro" id="IPR029044">
    <property type="entry name" value="Nucleotide-diphossugar_trans"/>
</dbReference>
<evidence type="ECO:0000313" key="14">
    <source>
        <dbReference type="EMBL" id="KAG2578273.1"/>
    </source>
</evidence>
<keyword evidence="8 11" id="KW-0547">Nucleotide-binding</keyword>
<evidence type="ECO:0000256" key="12">
    <source>
        <dbReference type="SAM" id="MobiDB-lite"/>
    </source>
</evidence>
<dbReference type="InterPro" id="IPR005835">
    <property type="entry name" value="NTP_transferase_dom"/>
</dbReference>
<dbReference type="OrthoDB" id="1733332at2759"/>
<dbReference type="CDD" id="cd04651">
    <property type="entry name" value="LbH_G1P_AT_C"/>
    <property type="match status" value="1"/>
</dbReference>
<comment type="caution">
    <text evidence="14">The sequence shown here is derived from an EMBL/GenBank/DDBJ whole genome shotgun (WGS) entry which is preliminary data.</text>
</comment>
<evidence type="ECO:0000259" key="13">
    <source>
        <dbReference type="Pfam" id="PF00483"/>
    </source>
</evidence>
<evidence type="ECO:0000256" key="4">
    <source>
        <dbReference type="ARBA" id="ARBA00012460"/>
    </source>
</evidence>
<evidence type="ECO:0000256" key="3">
    <source>
        <dbReference type="ARBA" id="ARBA00010443"/>
    </source>
</evidence>
<dbReference type="GO" id="GO:0005978">
    <property type="term" value="P:glycogen biosynthetic process"/>
    <property type="evidence" value="ECO:0007669"/>
    <property type="project" value="InterPro"/>
</dbReference>
<dbReference type="Gene3D" id="2.160.10.10">
    <property type="entry name" value="Hexapeptide repeat proteins"/>
    <property type="match status" value="1"/>
</dbReference>
<feature type="compositionally biased region" description="Low complexity" evidence="12">
    <location>
        <begin position="1"/>
        <end position="16"/>
    </location>
</feature>